<sequence length="255" mass="29099">MKFDTYIPCDILKPFVKSFAVQETTKENTYKVLPGTGLVIGFQYKGKLSRLQNETETPLSISGVSGLADHSITFKNSPDIGTVLIFFKEAGATQFFRQPLHELFRESVSLDNFMLRSELLCLEEQLAEARTDTQRIASVEHFLISRMTNTKPDKLVLAALALIHRRKGNIRIKELTEQLFISQSPLEKRFRQVVGASPKKFASIVRLKNIIQQYDTVNSLTELGYENGFYDQAHFIKEFKAFTGDTPEKFFSDKK</sequence>
<dbReference type="OrthoDB" id="655946at2"/>
<dbReference type="RefSeq" id="WP_123121898.1">
    <property type="nucleotide sequence ID" value="NZ_RJJR01000015.1"/>
</dbReference>
<feature type="domain" description="HTH araC/xylS-type" evidence="4">
    <location>
        <begin position="153"/>
        <end position="253"/>
    </location>
</feature>
<dbReference type="SMART" id="SM00342">
    <property type="entry name" value="HTH_ARAC"/>
    <property type="match status" value="1"/>
</dbReference>
<keyword evidence="6" id="KW-1185">Reference proteome</keyword>
<gene>
    <name evidence="5" type="ORF">EFY79_16750</name>
</gene>
<evidence type="ECO:0000313" key="5">
    <source>
        <dbReference type="EMBL" id="RNI33958.1"/>
    </source>
</evidence>
<dbReference type="Pfam" id="PF12833">
    <property type="entry name" value="HTH_18"/>
    <property type="match status" value="1"/>
</dbReference>
<dbReference type="PANTHER" id="PTHR46796:SF13">
    <property type="entry name" value="HTH-TYPE TRANSCRIPTIONAL ACTIVATOR RHAS"/>
    <property type="match status" value="1"/>
</dbReference>
<proteinExistence type="predicted"/>
<dbReference type="GO" id="GO:0003700">
    <property type="term" value="F:DNA-binding transcription factor activity"/>
    <property type="evidence" value="ECO:0007669"/>
    <property type="project" value="InterPro"/>
</dbReference>
<keyword evidence="1" id="KW-0805">Transcription regulation</keyword>
<evidence type="ECO:0000256" key="3">
    <source>
        <dbReference type="ARBA" id="ARBA00023163"/>
    </source>
</evidence>
<name>A0A3M9NAG5_9BACT</name>
<accession>A0A3M9NAG5</accession>
<dbReference type="Gene3D" id="1.10.10.60">
    <property type="entry name" value="Homeodomain-like"/>
    <property type="match status" value="1"/>
</dbReference>
<dbReference type="InterPro" id="IPR018060">
    <property type="entry name" value="HTH_AraC"/>
</dbReference>
<dbReference type="InterPro" id="IPR046532">
    <property type="entry name" value="DUF6597"/>
</dbReference>
<evidence type="ECO:0000256" key="2">
    <source>
        <dbReference type="ARBA" id="ARBA00023125"/>
    </source>
</evidence>
<evidence type="ECO:0000256" key="1">
    <source>
        <dbReference type="ARBA" id="ARBA00023015"/>
    </source>
</evidence>
<evidence type="ECO:0000259" key="4">
    <source>
        <dbReference type="PROSITE" id="PS01124"/>
    </source>
</evidence>
<evidence type="ECO:0000313" key="6">
    <source>
        <dbReference type="Proteomes" id="UP000267223"/>
    </source>
</evidence>
<reference evidence="5 6" key="1">
    <citation type="submission" date="2018-11" db="EMBL/GenBank/DDBJ databases">
        <title>Draft genome sequence of Ferruginibacter sp. BO-59.</title>
        <authorList>
            <person name="Im W.T."/>
        </authorList>
    </citation>
    <scope>NUCLEOTIDE SEQUENCE [LARGE SCALE GENOMIC DNA]</scope>
    <source>
        <strain evidence="5 6">BO-59</strain>
    </source>
</reference>
<dbReference type="AlphaFoldDB" id="A0A3M9NAG5"/>
<comment type="caution">
    <text evidence="5">The sequence shown here is derived from an EMBL/GenBank/DDBJ whole genome shotgun (WGS) entry which is preliminary data.</text>
</comment>
<dbReference type="EMBL" id="RJJR01000015">
    <property type="protein sequence ID" value="RNI33958.1"/>
    <property type="molecule type" value="Genomic_DNA"/>
</dbReference>
<protein>
    <submittedName>
        <fullName evidence="5">Helix-turn-helix domain-containing protein</fullName>
    </submittedName>
</protein>
<dbReference type="Proteomes" id="UP000267223">
    <property type="component" value="Unassembled WGS sequence"/>
</dbReference>
<keyword evidence="2" id="KW-0238">DNA-binding</keyword>
<dbReference type="GO" id="GO:0043565">
    <property type="term" value="F:sequence-specific DNA binding"/>
    <property type="evidence" value="ECO:0007669"/>
    <property type="project" value="InterPro"/>
</dbReference>
<dbReference type="Pfam" id="PF20240">
    <property type="entry name" value="DUF6597"/>
    <property type="match status" value="1"/>
</dbReference>
<dbReference type="InterPro" id="IPR050204">
    <property type="entry name" value="AraC_XylS_family_regulators"/>
</dbReference>
<dbReference type="PANTHER" id="PTHR46796">
    <property type="entry name" value="HTH-TYPE TRANSCRIPTIONAL ACTIVATOR RHAS-RELATED"/>
    <property type="match status" value="1"/>
</dbReference>
<dbReference type="InterPro" id="IPR018062">
    <property type="entry name" value="HTH_AraC-typ_CS"/>
</dbReference>
<keyword evidence="3" id="KW-0804">Transcription</keyword>
<organism evidence="5 6">
    <name type="scientific">Hanamia caeni</name>
    <dbReference type="NCBI Taxonomy" id="2294116"/>
    <lineage>
        <taxon>Bacteria</taxon>
        <taxon>Pseudomonadati</taxon>
        <taxon>Bacteroidota</taxon>
        <taxon>Chitinophagia</taxon>
        <taxon>Chitinophagales</taxon>
        <taxon>Chitinophagaceae</taxon>
        <taxon>Hanamia</taxon>
    </lineage>
</organism>
<dbReference type="PROSITE" id="PS01124">
    <property type="entry name" value="HTH_ARAC_FAMILY_2"/>
    <property type="match status" value="1"/>
</dbReference>
<dbReference type="PROSITE" id="PS00041">
    <property type="entry name" value="HTH_ARAC_FAMILY_1"/>
    <property type="match status" value="1"/>
</dbReference>